<dbReference type="PANTHER" id="PTHR45766:SF6">
    <property type="entry name" value="SWI_SNF-RELATED MATRIX-ASSOCIATED ACTIN-DEPENDENT REGULATOR OF CHROMATIN SUBFAMILY A-LIKE PROTEIN 1"/>
    <property type="match status" value="1"/>
</dbReference>
<name>A0A9P1KKL4_9CYAN</name>
<dbReference type="EMBL" id="FO818640">
    <property type="protein sequence ID" value="CDM98155.1"/>
    <property type="molecule type" value="Genomic_DNA"/>
</dbReference>
<dbReference type="InterPro" id="IPR049730">
    <property type="entry name" value="SNF2/RAD54-like_C"/>
</dbReference>
<protein>
    <submittedName>
        <fullName evidence="7">ATP-dependent helicase</fullName>
        <ecNumber evidence="7">3.6.1.-</ecNumber>
    </submittedName>
</protein>
<dbReference type="InterPro" id="IPR014001">
    <property type="entry name" value="Helicase_ATP-bd"/>
</dbReference>
<evidence type="ECO:0000256" key="1">
    <source>
        <dbReference type="ARBA" id="ARBA00022741"/>
    </source>
</evidence>
<dbReference type="CDD" id="cd18793">
    <property type="entry name" value="SF2_C_SNF"/>
    <property type="match status" value="1"/>
</dbReference>
<evidence type="ECO:0000256" key="4">
    <source>
        <dbReference type="ARBA" id="ARBA00022840"/>
    </source>
</evidence>
<dbReference type="GO" id="GO:0005524">
    <property type="term" value="F:ATP binding"/>
    <property type="evidence" value="ECO:0007669"/>
    <property type="project" value="UniProtKB-KW"/>
</dbReference>
<dbReference type="SMART" id="SM00487">
    <property type="entry name" value="DEXDc"/>
    <property type="match status" value="1"/>
</dbReference>
<dbReference type="Gene3D" id="3.40.50.300">
    <property type="entry name" value="P-loop containing nucleotide triphosphate hydrolases"/>
    <property type="match status" value="1"/>
</dbReference>
<accession>A0A9P1KKL4</accession>
<reference evidence="7 8" key="1">
    <citation type="submission" date="2014-02" db="EMBL/GenBank/DDBJ databases">
        <authorList>
            <person name="Genoscope - CEA"/>
        </authorList>
    </citation>
    <scope>NUCLEOTIDE SEQUENCE [LARGE SCALE GENOMIC DNA]</scope>
    <source>
        <strain evidence="7 8">PCC 8005</strain>
    </source>
</reference>
<dbReference type="SUPFAM" id="SSF52540">
    <property type="entry name" value="P-loop containing nucleoside triphosphate hydrolases"/>
    <property type="match status" value="2"/>
</dbReference>
<evidence type="ECO:0000313" key="8">
    <source>
        <dbReference type="Proteomes" id="UP000032946"/>
    </source>
</evidence>
<keyword evidence="3 7" id="KW-0347">Helicase</keyword>
<keyword evidence="1" id="KW-0547">Nucleotide-binding</keyword>
<dbReference type="Pfam" id="PF00176">
    <property type="entry name" value="SNF2-rel_dom"/>
    <property type="match status" value="1"/>
</dbReference>
<keyword evidence="4" id="KW-0067">ATP-binding</keyword>
<evidence type="ECO:0000259" key="6">
    <source>
        <dbReference type="PROSITE" id="PS51194"/>
    </source>
</evidence>
<evidence type="ECO:0000313" key="7">
    <source>
        <dbReference type="EMBL" id="CDM98155.1"/>
    </source>
</evidence>
<dbReference type="EC" id="3.6.1.-" evidence="7"/>
<dbReference type="InterPro" id="IPR001650">
    <property type="entry name" value="Helicase_C-like"/>
</dbReference>
<dbReference type="InterPro" id="IPR057342">
    <property type="entry name" value="DEXDc_RapA"/>
</dbReference>
<evidence type="ECO:0000256" key="3">
    <source>
        <dbReference type="ARBA" id="ARBA00022806"/>
    </source>
</evidence>
<feature type="domain" description="Helicase ATP-binding" evidence="5">
    <location>
        <begin position="121"/>
        <end position="296"/>
    </location>
</feature>
<dbReference type="Pfam" id="PF00271">
    <property type="entry name" value="Helicase_C"/>
    <property type="match status" value="1"/>
</dbReference>
<evidence type="ECO:0000259" key="5">
    <source>
        <dbReference type="PROSITE" id="PS51192"/>
    </source>
</evidence>
<dbReference type="PROSITE" id="PS51194">
    <property type="entry name" value="HELICASE_CTER"/>
    <property type="match status" value="1"/>
</dbReference>
<feature type="domain" description="Helicase C-terminal" evidence="6">
    <location>
        <begin position="428"/>
        <end position="591"/>
    </location>
</feature>
<dbReference type="InterPro" id="IPR000330">
    <property type="entry name" value="SNF2_N"/>
</dbReference>
<sequence>MLTDIAPGARILCRDAEWLVKSVALSSDGDRIIEAVGVSEFLRGRRIRFLEELEKKDRKRGLQVLKPEETHLVIDETSGYVRSLLFVEANLKQTIPEDGRIYWGHKAAMDALNYQLIPATKALQMPRQRLLIADAVGLGKTLECGILVTELIGRGKGRRILVVTTKSMMGQFQKEFWLRFTIPLVRLDSEEIQRVRSRLPGNHNPFHYYDRTIISIDTLKQDREYRSYLEQAHWDIIIIDEAHNVARRGKGQSASQRAKLAERLATRSDTLILLSATPHDGKPESFASLMNMLDPTAIANESNYTKNDIHDLYLRRFKKDVLRDLNQSIPERNVEPVEAIASPPEEAVFRKLHDLQLVSIDRGKSAGQLFKTTLLKAFLSSPAAGLETVQNRLKTLQKKLDISTELDQAELTDLAAGLAAIDQGSFSKYQRLIQLIKTEFQWTGKDPKDRLVIFTGRLETLRFLEAELPQDLRLKPEAIARLDGGMADIDQVEIVEKFGYENSPVRILIATEVASEGLNLHYLSHKLIHFDIPWSLMTLQQRNGRIDRYGQTRKPEIRYLLTRSQVERMDEVERIIKVLLTKDEQAIKNIGDPSVFMGVFDPEKEENLTAAAIESGVSAADFAEELDRNAKGEGDVDIFSWFESESGDTDEGVSMDSSQGEPLVETGSLLSLFPSIFQFTATALRFINSQTSPVHNLQINEDEGFIELQLPQELKSRYDRLPKEIQPQDNRLLYLSDRPEDMMRAMEQARTEDADWSAVQYLWELHPLVEWISDRCLFYFGRHQAPVIQLSQGLESDEVIFICFGSFPNRRGTSVLNRWVSVIFKQGKFQRVEPFAETQKRTELGLHELPNSGTVNIDDLLPLRSPAIQQARQYLQQERQRFQDQLNPQLEAQRERLERLQGYHVEQLELRWESDNISANLKQDKQQKERHKIDKIFQDYRDWVELSMTTESEPYLKLIFVIQQA</sequence>
<dbReference type="InterPro" id="IPR038718">
    <property type="entry name" value="SNF2-like_sf"/>
</dbReference>
<dbReference type="AlphaFoldDB" id="A0A9P1KKL4"/>
<dbReference type="GO" id="GO:0004386">
    <property type="term" value="F:helicase activity"/>
    <property type="evidence" value="ECO:0007669"/>
    <property type="project" value="UniProtKB-KW"/>
</dbReference>
<dbReference type="PANTHER" id="PTHR45766">
    <property type="entry name" value="DNA ANNEALING HELICASE AND ENDONUCLEASE ZRANB3 FAMILY MEMBER"/>
    <property type="match status" value="1"/>
</dbReference>
<gene>
    <name evidence="7" type="ORF">ARTHRO_60756</name>
</gene>
<dbReference type="CDD" id="cd18011">
    <property type="entry name" value="DEXDc_RapA"/>
    <property type="match status" value="1"/>
</dbReference>
<keyword evidence="8" id="KW-1185">Reference proteome</keyword>
<evidence type="ECO:0000256" key="2">
    <source>
        <dbReference type="ARBA" id="ARBA00022801"/>
    </source>
</evidence>
<dbReference type="GO" id="GO:0016787">
    <property type="term" value="F:hydrolase activity"/>
    <property type="evidence" value="ECO:0007669"/>
    <property type="project" value="UniProtKB-KW"/>
</dbReference>
<dbReference type="Proteomes" id="UP000032946">
    <property type="component" value="Chromosome"/>
</dbReference>
<dbReference type="PROSITE" id="PS51192">
    <property type="entry name" value="HELICASE_ATP_BIND_1"/>
    <property type="match status" value="1"/>
</dbReference>
<dbReference type="SMART" id="SM00490">
    <property type="entry name" value="HELICc"/>
    <property type="match status" value="1"/>
</dbReference>
<dbReference type="InterPro" id="IPR027417">
    <property type="entry name" value="P-loop_NTPase"/>
</dbReference>
<organism evidence="7 8">
    <name type="scientific">Limnospira indica PCC 8005</name>
    <dbReference type="NCBI Taxonomy" id="376219"/>
    <lineage>
        <taxon>Bacteria</taxon>
        <taxon>Bacillati</taxon>
        <taxon>Cyanobacteriota</taxon>
        <taxon>Cyanophyceae</taxon>
        <taxon>Oscillatoriophycideae</taxon>
        <taxon>Oscillatoriales</taxon>
        <taxon>Sirenicapillariaceae</taxon>
        <taxon>Limnospira</taxon>
    </lineage>
</organism>
<proteinExistence type="predicted"/>
<keyword evidence="2 7" id="KW-0378">Hydrolase</keyword>
<dbReference type="Gene3D" id="3.40.50.10810">
    <property type="entry name" value="Tandem AAA-ATPase domain"/>
    <property type="match status" value="1"/>
</dbReference>